<evidence type="ECO:0000313" key="3">
    <source>
        <dbReference type="EMBL" id="APW60182.1"/>
    </source>
</evidence>
<keyword evidence="2" id="KW-0732">Signal</keyword>
<gene>
    <name evidence="3" type="ORF">BSF38_01648</name>
</gene>
<dbReference type="OrthoDB" id="697183at2"/>
<dbReference type="KEGG" id="pbor:BSF38_01648"/>
<feature type="chain" id="PRO_5013341449" description="PNPLA domain-containing protein" evidence="2">
    <location>
        <begin position="33"/>
        <end position="485"/>
    </location>
</feature>
<dbReference type="EMBL" id="CP019082">
    <property type="protein sequence ID" value="APW60182.1"/>
    <property type="molecule type" value="Genomic_DNA"/>
</dbReference>
<evidence type="ECO:0000313" key="4">
    <source>
        <dbReference type="Proteomes" id="UP000186309"/>
    </source>
</evidence>
<feature type="region of interest" description="Disordered" evidence="1">
    <location>
        <begin position="460"/>
        <end position="485"/>
    </location>
</feature>
<evidence type="ECO:0000256" key="2">
    <source>
        <dbReference type="SAM" id="SignalP"/>
    </source>
</evidence>
<reference evidence="4" key="1">
    <citation type="submission" date="2016-12" db="EMBL/GenBank/DDBJ databases">
        <title>Comparative genomics of four Isosphaeraceae planctomycetes: a common pool of plasmids and glycoside hydrolase genes.</title>
        <authorList>
            <person name="Ivanova A."/>
        </authorList>
    </citation>
    <scope>NUCLEOTIDE SEQUENCE [LARGE SCALE GENOMIC DNA]</scope>
    <source>
        <strain evidence="4">PX4</strain>
    </source>
</reference>
<protein>
    <recommendedName>
        <fullName evidence="5">PNPLA domain-containing protein</fullName>
    </recommendedName>
</protein>
<evidence type="ECO:0000256" key="1">
    <source>
        <dbReference type="SAM" id="MobiDB-lite"/>
    </source>
</evidence>
<accession>A0A1U7CMM2</accession>
<feature type="region of interest" description="Disordered" evidence="1">
    <location>
        <begin position="419"/>
        <end position="438"/>
    </location>
</feature>
<organism evidence="3 4">
    <name type="scientific">Paludisphaera borealis</name>
    <dbReference type="NCBI Taxonomy" id="1387353"/>
    <lineage>
        <taxon>Bacteria</taxon>
        <taxon>Pseudomonadati</taxon>
        <taxon>Planctomycetota</taxon>
        <taxon>Planctomycetia</taxon>
        <taxon>Isosphaerales</taxon>
        <taxon>Isosphaeraceae</taxon>
        <taxon>Paludisphaera</taxon>
    </lineage>
</organism>
<dbReference type="AlphaFoldDB" id="A0A1U7CMM2"/>
<name>A0A1U7CMM2_9BACT</name>
<keyword evidence="4" id="KW-1185">Reference proteome</keyword>
<dbReference type="RefSeq" id="WP_076344642.1">
    <property type="nucleotide sequence ID" value="NZ_CP019082.1"/>
</dbReference>
<evidence type="ECO:0008006" key="5">
    <source>
        <dbReference type="Google" id="ProtNLM"/>
    </source>
</evidence>
<dbReference type="Proteomes" id="UP000186309">
    <property type="component" value="Chromosome"/>
</dbReference>
<feature type="signal peptide" evidence="2">
    <location>
        <begin position="1"/>
        <end position="32"/>
    </location>
</feature>
<feature type="compositionally biased region" description="Basic and acidic residues" evidence="1">
    <location>
        <begin position="460"/>
        <end position="472"/>
    </location>
</feature>
<proteinExistence type="predicted"/>
<sequence>MVQPGATIGRKRVPLFVWAVALALGLNAPARAAAFWRPNDDVVIPEGAEPKPFRKVLILSGGELRFSAGLAMMATLHQRGWVPDVTIYTCGFSKIPGAYLNSLTQVQPGQPDPTKWYEAALSDEYFRIMQRVKVNKDFYSRVVDKDGNTASSLLYEQMTSRIAGMQLKKGLNKASKLPFLSSLLSTNPSPFKMTPVAVYPALYRENKDTLLDVPFDLSPAGMNIPFSANKMRAIFVATKILYPRELQGKPRPENSQPLYQEVIFTDRLTADEIARVKYGKSPIAKMFPKAPIHTDVEVRSDYRVWDVARAALADMYLTAPMWLEDPTGRHPKELFITGALNISPIELALSLGDEVMAIRMKELRASNPAEKIESYVYENTFGFTNDERRLEIKNRFGDKVIWIDLEGIQEMEKRNGFSPLRVGDGPKMHLEDNIPSDPAEFKRRSKAQWEWGVEQINRVDLRRKGGQKKDTEVSSSAPGSRDSCR</sequence>